<proteinExistence type="predicted"/>
<sequence length="212" mass="22544">MLDKSASPLEARRMRRIVRDSAGRTATTGLVTVYAAGKECLDSISSVTAMPDALLKSVVVVLGPTCDGEQRMSTNTSATALTVSPSGPDAVLGAVKVLDVGLDTPSESETTPVRGMLTNLCPVILIFLITGLSSTCRTPEMRRPNANKAIAEYQINEATLFKQTAGKTCIQFVNIVYHDGGENESGKPHLPPKIVPAVRNQVRKSGFVPGYI</sequence>
<organism evidence="1 2">
    <name type="scientific">Armillaria novae-zelandiae</name>
    <dbReference type="NCBI Taxonomy" id="153914"/>
    <lineage>
        <taxon>Eukaryota</taxon>
        <taxon>Fungi</taxon>
        <taxon>Dikarya</taxon>
        <taxon>Basidiomycota</taxon>
        <taxon>Agaricomycotina</taxon>
        <taxon>Agaricomycetes</taxon>
        <taxon>Agaricomycetidae</taxon>
        <taxon>Agaricales</taxon>
        <taxon>Marasmiineae</taxon>
        <taxon>Physalacriaceae</taxon>
        <taxon>Armillaria</taxon>
    </lineage>
</organism>
<reference evidence="1" key="1">
    <citation type="submission" date="2023-06" db="EMBL/GenBank/DDBJ databases">
        <authorList>
            <consortium name="Lawrence Berkeley National Laboratory"/>
            <person name="Ahrendt S."/>
            <person name="Sahu N."/>
            <person name="Indic B."/>
            <person name="Wong-Bajracharya J."/>
            <person name="Merenyi Z."/>
            <person name="Ke H.-M."/>
            <person name="Monk M."/>
            <person name="Kocsube S."/>
            <person name="Drula E."/>
            <person name="Lipzen A."/>
            <person name="Balint B."/>
            <person name="Henrissat B."/>
            <person name="Andreopoulos B."/>
            <person name="Martin F.M."/>
            <person name="Harder C.B."/>
            <person name="Rigling D."/>
            <person name="Ford K.L."/>
            <person name="Foster G.D."/>
            <person name="Pangilinan J."/>
            <person name="Papanicolaou A."/>
            <person name="Barry K."/>
            <person name="LaButti K."/>
            <person name="Viragh M."/>
            <person name="Koriabine M."/>
            <person name="Yan M."/>
            <person name="Riley R."/>
            <person name="Champramary S."/>
            <person name="Plett K.L."/>
            <person name="Tsai I.J."/>
            <person name="Slot J."/>
            <person name="Sipos G."/>
            <person name="Plett J."/>
            <person name="Nagy L.G."/>
            <person name="Grigoriev I.V."/>
        </authorList>
    </citation>
    <scope>NUCLEOTIDE SEQUENCE</scope>
    <source>
        <strain evidence="1">ICMP 16352</strain>
    </source>
</reference>
<evidence type="ECO:0000313" key="2">
    <source>
        <dbReference type="Proteomes" id="UP001175227"/>
    </source>
</evidence>
<accession>A0AA39NUW6</accession>
<keyword evidence="2" id="KW-1185">Reference proteome</keyword>
<name>A0AA39NUW6_9AGAR</name>
<dbReference type="EMBL" id="JAUEPR010000043">
    <property type="protein sequence ID" value="KAK0472130.1"/>
    <property type="molecule type" value="Genomic_DNA"/>
</dbReference>
<comment type="caution">
    <text evidence="1">The sequence shown here is derived from an EMBL/GenBank/DDBJ whole genome shotgun (WGS) entry which is preliminary data.</text>
</comment>
<evidence type="ECO:0000313" key="1">
    <source>
        <dbReference type="EMBL" id="KAK0472130.1"/>
    </source>
</evidence>
<gene>
    <name evidence="1" type="ORF">IW261DRAFT_1596952</name>
</gene>
<protein>
    <submittedName>
        <fullName evidence="1">Uncharacterized protein</fullName>
    </submittedName>
</protein>
<dbReference type="Proteomes" id="UP001175227">
    <property type="component" value="Unassembled WGS sequence"/>
</dbReference>
<dbReference type="AlphaFoldDB" id="A0AA39NUW6"/>